<sequence>MSAPPPPQGGYQAYGPPHQPHPQGQMPYGHQPPAPRRPSRGFNPRSPLVKVLAFAIAALCVGIWHFTTKGESHTPSAPTGNSDFAARVGDCMKKKGSGSEELEVVGCSDSTAAYRVESTGDVKGECEPGQNKYTETRRQVTILTLCLSQIKK</sequence>
<feature type="compositionally biased region" description="Low complexity" evidence="1">
    <location>
        <begin position="9"/>
        <end position="29"/>
    </location>
</feature>
<feature type="region of interest" description="Disordered" evidence="1">
    <location>
        <begin position="1"/>
        <end position="43"/>
    </location>
</feature>
<dbReference type="EMBL" id="BAAAUF010000093">
    <property type="protein sequence ID" value="GAA3076883.1"/>
    <property type="molecule type" value="Genomic_DNA"/>
</dbReference>
<evidence type="ECO:0000256" key="1">
    <source>
        <dbReference type="SAM" id="MobiDB-lite"/>
    </source>
</evidence>
<evidence type="ECO:0000313" key="3">
    <source>
        <dbReference type="Proteomes" id="UP001501532"/>
    </source>
</evidence>
<comment type="caution">
    <text evidence="2">The sequence shown here is derived from an EMBL/GenBank/DDBJ whole genome shotgun (WGS) entry which is preliminary data.</text>
</comment>
<keyword evidence="3" id="KW-1185">Reference proteome</keyword>
<evidence type="ECO:0008006" key="4">
    <source>
        <dbReference type="Google" id="ProtNLM"/>
    </source>
</evidence>
<reference evidence="3" key="1">
    <citation type="journal article" date="2019" name="Int. J. Syst. Evol. Microbiol.">
        <title>The Global Catalogue of Microorganisms (GCM) 10K type strain sequencing project: providing services to taxonomists for standard genome sequencing and annotation.</title>
        <authorList>
            <consortium name="The Broad Institute Genomics Platform"/>
            <consortium name="The Broad Institute Genome Sequencing Center for Infectious Disease"/>
            <person name="Wu L."/>
            <person name="Ma J."/>
        </authorList>
    </citation>
    <scope>NUCLEOTIDE SEQUENCE [LARGE SCALE GENOMIC DNA]</scope>
    <source>
        <strain evidence="3">JCM 9091</strain>
    </source>
</reference>
<dbReference type="Proteomes" id="UP001501532">
    <property type="component" value="Unassembled WGS sequence"/>
</dbReference>
<proteinExistence type="predicted"/>
<accession>A0ABP6M4J7</accession>
<evidence type="ECO:0000313" key="2">
    <source>
        <dbReference type="EMBL" id="GAA3076883.1"/>
    </source>
</evidence>
<protein>
    <recommendedName>
        <fullName evidence="4">DUF4333 domain-containing protein</fullName>
    </recommendedName>
</protein>
<organism evidence="2 3">
    <name type="scientific">Streptomyces glomeratus</name>
    <dbReference type="NCBI Taxonomy" id="284452"/>
    <lineage>
        <taxon>Bacteria</taxon>
        <taxon>Bacillati</taxon>
        <taxon>Actinomycetota</taxon>
        <taxon>Actinomycetes</taxon>
        <taxon>Kitasatosporales</taxon>
        <taxon>Streptomycetaceae</taxon>
        <taxon>Streptomyces</taxon>
    </lineage>
</organism>
<gene>
    <name evidence="2" type="ORF">GCM10010448_68830</name>
</gene>
<name>A0ABP6M4J7_9ACTN</name>
<dbReference type="RefSeq" id="WP_234520071.1">
    <property type="nucleotide sequence ID" value="NZ_BAAAUF010000093.1"/>
</dbReference>